<protein>
    <submittedName>
        <fullName evidence="11">Oxidoreductase</fullName>
    </submittedName>
</protein>
<dbReference type="PROSITE" id="PS00197">
    <property type="entry name" value="2FE2S_FER_1"/>
    <property type="match status" value="1"/>
</dbReference>
<sequence>MSQTIAVRVAQTHLLTPMVRELLLEPLSGSLPAFSAGSHVQVHLPNGRRNAYSLLGDPAQTRHYRIAVRRQSLSRGGSHFIHDELDVGDRLTISAPANLFPVHSKARLHLLIAAGIGITPFMAYCAELTRQGQDFELHYACRPGISDAYLDTLREQLGPRLHVYASPTRRLDLNTLLSQRPLGTHVYACGPQTLIDALREQSQALGWPASRVHWEAFAAPEPGNPFDVHLVRSGRQLKVNAEDSLLEALEAAGIEVPNLCRGGVCGQCQTAYVDGAVEHRDLFLSDHERNTHLMPCVSRSCGGALVLDI</sequence>
<evidence type="ECO:0000256" key="6">
    <source>
        <dbReference type="ARBA" id="ARBA00023002"/>
    </source>
</evidence>
<evidence type="ECO:0000256" key="7">
    <source>
        <dbReference type="ARBA" id="ARBA00023004"/>
    </source>
</evidence>
<dbReference type="InterPro" id="IPR017938">
    <property type="entry name" value="Riboflavin_synthase-like_b-brl"/>
</dbReference>
<comment type="cofactor">
    <cofactor evidence="1">
        <name>FMN</name>
        <dbReference type="ChEBI" id="CHEBI:58210"/>
    </cofactor>
</comment>
<feature type="domain" description="FAD-binding FR-type" evidence="10">
    <location>
        <begin position="2"/>
        <end position="103"/>
    </location>
</feature>
<name>A0ABR7B121_9PSED</name>
<dbReference type="InterPro" id="IPR054582">
    <property type="entry name" value="DmmA-like_N"/>
</dbReference>
<evidence type="ECO:0000256" key="4">
    <source>
        <dbReference type="ARBA" id="ARBA00022714"/>
    </source>
</evidence>
<evidence type="ECO:0000256" key="5">
    <source>
        <dbReference type="ARBA" id="ARBA00022723"/>
    </source>
</evidence>
<dbReference type="InterPro" id="IPR050415">
    <property type="entry name" value="MRET"/>
</dbReference>
<keyword evidence="8" id="KW-0411">Iron-sulfur</keyword>
<keyword evidence="4" id="KW-0001">2Fe-2S</keyword>
<keyword evidence="7" id="KW-0408">Iron</keyword>
<keyword evidence="6" id="KW-0560">Oxidoreductase</keyword>
<dbReference type="PRINTS" id="PR00409">
    <property type="entry name" value="PHDIOXRDTASE"/>
</dbReference>
<dbReference type="Gene3D" id="2.40.30.10">
    <property type="entry name" value="Translation factors"/>
    <property type="match status" value="1"/>
</dbReference>
<evidence type="ECO:0000259" key="10">
    <source>
        <dbReference type="PROSITE" id="PS51384"/>
    </source>
</evidence>
<dbReference type="SUPFAM" id="SSF54292">
    <property type="entry name" value="2Fe-2S ferredoxin-like"/>
    <property type="match status" value="1"/>
</dbReference>
<dbReference type="EMBL" id="JACONW010000058">
    <property type="protein sequence ID" value="MBC3950827.1"/>
    <property type="molecule type" value="Genomic_DNA"/>
</dbReference>
<evidence type="ECO:0000313" key="12">
    <source>
        <dbReference type="Proteomes" id="UP000651852"/>
    </source>
</evidence>
<dbReference type="CDD" id="cd06185">
    <property type="entry name" value="PDR_like"/>
    <property type="match status" value="1"/>
</dbReference>
<keyword evidence="12" id="KW-1185">Reference proteome</keyword>
<dbReference type="InterPro" id="IPR006058">
    <property type="entry name" value="2Fe2S_fd_BS"/>
</dbReference>
<dbReference type="PANTHER" id="PTHR47354:SF1">
    <property type="entry name" value="CARNITINE MONOOXYGENASE REDUCTASE SUBUNIT"/>
    <property type="match status" value="1"/>
</dbReference>
<dbReference type="Pfam" id="PF00111">
    <property type="entry name" value="Fer2"/>
    <property type="match status" value="1"/>
</dbReference>
<gene>
    <name evidence="11" type="ORF">H8S59_13770</name>
</gene>
<accession>A0ABR7B121</accession>
<dbReference type="Gene3D" id="3.40.50.80">
    <property type="entry name" value="Nucleotide-binding domain of ferredoxin-NADP reductase (FNR) module"/>
    <property type="match status" value="1"/>
</dbReference>
<dbReference type="PANTHER" id="PTHR47354">
    <property type="entry name" value="NADH OXIDOREDUCTASE HCR"/>
    <property type="match status" value="1"/>
</dbReference>
<dbReference type="PROSITE" id="PS51085">
    <property type="entry name" value="2FE2S_FER_2"/>
    <property type="match status" value="1"/>
</dbReference>
<evidence type="ECO:0000256" key="2">
    <source>
        <dbReference type="ARBA" id="ARBA00022630"/>
    </source>
</evidence>
<dbReference type="InterPro" id="IPR012675">
    <property type="entry name" value="Beta-grasp_dom_sf"/>
</dbReference>
<reference evidence="11 12" key="1">
    <citation type="submission" date="2020-08" db="EMBL/GenBank/DDBJ databases">
        <title>Putative novel bacterial strains isolated from necrotic wheat leaf tissues caused by Xanthomonas translucens.</title>
        <authorList>
            <person name="Tambong J.T."/>
        </authorList>
    </citation>
    <scope>NUCLEOTIDE SEQUENCE [LARGE SCALE GENOMIC DNA]</scope>
    <source>
        <strain evidence="11 12">DOAB 1069</strain>
    </source>
</reference>
<evidence type="ECO:0000256" key="8">
    <source>
        <dbReference type="ARBA" id="ARBA00023014"/>
    </source>
</evidence>
<dbReference type="InterPro" id="IPR039261">
    <property type="entry name" value="FNR_nucleotide-bd"/>
</dbReference>
<keyword evidence="5" id="KW-0479">Metal-binding</keyword>
<dbReference type="SUPFAM" id="SSF52343">
    <property type="entry name" value="Ferredoxin reductase-like, C-terminal NADP-linked domain"/>
    <property type="match status" value="1"/>
</dbReference>
<dbReference type="InterPro" id="IPR017927">
    <property type="entry name" value="FAD-bd_FR_type"/>
</dbReference>
<dbReference type="CDD" id="cd00207">
    <property type="entry name" value="fer2"/>
    <property type="match status" value="1"/>
</dbReference>
<feature type="domain" description="2Fe-2S ferredoxin-type" evidence="9">
    <location>
        <begin position="226"/>
        <end position="309"/>
    </location>
</feature>
<comment type="caution">
    <text evidence="11">The sequence shown here is derived from an EMBL/GenBank/DDBJ whole genome shotgun (WGS) entry which is preliminary data.</text>
</comment>
<dbReference type="Gene3D" id="3.10.20.30">
    <property type="match status" value="1"/>
</dbReference>
<dbReference type="InterPro" id="IPR036010">
    <property type="entry name" value="2Fe-2S_ferredoxin-like_sf"/>
</dbReference>
<dbReference type="SUPFAM" id="SSF63380">
    <property type="entry name" value="Riboflavin synthase domain-like"/>
    <property type="match status" value="1"/>
</dbReference>
<keyword evidence="2" id="KW-0285">Flavoprotein</keyword>
<evidence type="ECO:0000259" key="9">
    <source>
        <dbReference type="PROSITE" id="PS51085"/>
    </source>
</evidence>
<proteinExistence type="predicted"/>
<keyword evidence="3" id="KW-0288">FMN</keyword>
<dbReference type="Pfam" id="PF22290">
    <property type="entry name" value="DmmA-like_N"/>
    <property type="match status" value="1"/>
</dbReference>
<evidence type="ECO:0000256" key="1">
    <source>
        <dbReference type="ARBA" id="ARBA00001917"/>
    </source>
</evidence>
<evidence type="ECO:0000256" key="3">
    <source>
        <dbReference type="ARBA" id="ARBA00022643"/>
    </source>
</evidence>
<dbReference type="Proteomes" id="UP000651852">
    <property type="component" value="Unassembled WGS sequence"/>
</dbReference>
<organism evidence="11 12">
    <name type="scientific">Pseudomonas folii</name>
    <dbReference type="NCBI Taxonomy" id="2762593"/>
    <lineage>
        <taxon>Bacteria</taxon>
        <taxon>Pseudomonadati</taxon>
        <taxon>Pseudomonadota</taxon>
        <taxon>Gammaproteobacteria</taxon>
        <taxon>Pseudomonadales</taxon>
        <taxon>Pseudomonadaceae</taxon>
        <taxon>Pseudomonas</taxon>
    </lineage>
</organism>
<dbReference type="InterPro" id="IPR001041">
    <property type="entry name" value="2Fe-2S_ferredoxin-type"/>
</dbReference>
<dbReference type="PROSITE" id="PS51384">
    <property type="entry name" value="FAD_FR"/>
    <property type="match status" value="1"/>
</dbReference>
<evidence type="ECO:0000313" key="11">
    <source>
        <dbReference type="EMBL" id="MBC3950827.1"/>
    </source>
</evidence>
<dbReference type="RefSeq" id="WP_187521762.1">
    <property type="nucleotide sequence ID" value="NZ_JACONW010000058.1"/>
</dbReference>